<dbReference type="Gene3D" id="3.30.559.30">
    <property type="entry name" value="Nonribosomal peptide synthetase, condensation domain"/>
    <property type="match status" value="4"/>
</dbReference>
<dbReference type="PANTHER" id="PTHR45527:SF1">
    <property type="entry name" value="FATTY ACID SYNTHASE"/>
    <property type="match status" value="1"/>
</dbReference>
<dbReference type="InterPro" id="IPR010071">
    <property type="entry name" value="AA_adenyl_dom"/>
</dbReference>
<dbReference type="GO" id="GO:0031177">
    <property type="term" value="F:phosphopantetheine binding"/>
    <property type="evidence" value="ECO:0007669"/>
    <property type="project" value="InterPro"/>
</dbReference>
<dbReference type="EMBL" id="CP046904">
    <property type="protein sequence ID" value="QGZ37688.1"/>
    <property type="molecule type" value="Genomic_DNA"/>
</dbReference>
<sequence length="3477" mass="368491">MAMDLLVAARRLGVLVYAEGGALKARAMGQAMTPALKDDIKAGKERLLATLADIQPAWVDSAALQAQEKFWCDVLADAPPAHALPTVGTRGAPFQPGDMAAAPLLDAAGAAALRKLAAGQGCDALHLLQAAFATLLCRWSGMDEIVLGSRLPARLQPAGQARAGVFDPVVPLRLAPGSAASLPLLARQAQAAATAAHAMADLPLLLMADLLKVDRDSLHPPLLQVLLLERGGEAASAFEAGLPARYDLAALLHTGDDGALALAWCFDAAVFDAALPAALTRGLARLLQAVLAAPELAPGQLDIVPAEDLAVIDRANATSRPFDETVCMQHLFVAQATAAPAATALVHGDVRVSYGELHAQARAVAAALRERGIGPGATVAVCAAREPALFAAVLGTLLAGAAYVPIDPANPRERIAYMVADSGARVLLTTQALAPSLEGIDAVLLCADALVPQAADDVAVAGTPSDTAYVIYTSGSTGKPKGVAVPHRGIISLATFQVREFGLERDSRVLQFASIGFDASVWEWMMALLNGATLYLCPDALRTAPDALADYLVEHGITHAFLAPALLAHMDPERPYALRMLMVGGERCPDALPRRWAGRVPLYNGYGPTEATMCASWARLAPDEPVTIGAPCDNVRLYVVDSDLRPMPVGAAGELLIGGVGLAHGYLGAPDLTAQAFVNVALMAGQPERLYRSGDLVRRRPDGRLDYLGRLGNQLQLRGYRIEPGEIESVLAGAEQVAQAVVLLRTGARGASLAAFVTAPALADAAQRGALAQALLERAAQLLPAYMVPASLLVLPAFPLTRNGKIDHAALLALGADTEDAPRTPAEQALAAIWCELLQRETVGVRENFFAAGGDSILSIQAVARANQAGFAVTARQFVELGTIEAIAAQAGPAATPRHSAASGTLPPLPIQRRFLDEAMPSPHHFNQGVLLHPPAGLAPEQLPALAAALVRRHDALRLVFPGGGVAVHVAPEAIDTAALVAYETMTGAGTFEDFVATAAERHQRAFDLARGPLLRMVWLAGHDTARLLLLAHHLVVDGVSWRILLQDLQLAVRQLRAGEPVALPDVPASYQQWALALAADAAGPVAQTELPFWRAQAQDAVPALVPDRVPATAPLRASTRATGFTLPREATRQLLQQCQRPYRTGINELLLAALRLAVRSLTGADSLHVALEGHGRDGLADAPDLGRTVGWFTALYPLRLEGAAGQGDDVGAVIRATKEQYRQVPRGGLGYGVLRYLARDAALAAAPAPQILFNYLGQFDAALEGDGIGFAAEPIGTPAAPEQPRDAALGINGVVSGGCLRFTIDYSADEFDAATVERFAAAYETALGDVIAHCLAAPAMPTPSDFPLARIGQPALDALAQRYRIERLYPATAMQRGLLFHTLVDGGAYTSQIQLELAGPLQPAVLRQAWEAVCARHDVFRTAIVDVGDEACQLVVDAVRLPWEECDLRGLPATEQEAAGTRARLAQRAEPFDLTAPPLMRMLLLRLGDERYRLVWTHHHVLLDGWSLPLVYADVMALYGALAQGQAPRLPAVRPYQDYVAWLREQDVSGARAYWRGRLAGIEAPTPLSIDRLPAAAEGSHRYREFALSPEATASLQQLARRTHTTLYTVLQYAWGWLLHHYSGEATVVFGAILAGRPPQLAGVERMVGLFLNTLPVTFTAEPGVGIAAALGKLHQAFQQSAEFGYLPLAEIRRQSALEAGAPLFDSVMVLENYPIDPAAAADGAAGLRLCGAEGYEETNYKLTINATLSDRLGIRCSYRSDVVADGAVVRLLAHLEAILVQLPLHDDPARIAWLSAAEQQAIARWATPAPAPATGCIHHRFEEQVARTPDAVALVCDGATLTYGELDARANRLAHALRAHGAAAETRVGLFFERGLDMVVAILGTLKAGAAYVPLDPALPPARLDYLLRDSDAALLLAEPALLPTLADRPSRVLALDDALLAPYPATPCGAVVDTANAAYVIYTSGSTGQPKGAVVEHRQVDRLMRVTQADFAFGPADVWTLFHSYAFDFSVWEMWGALCHGGRLVVVPKLVARTPERFHALVVEEGVTVLNQTPAAFEHFREEDARRRTPLALRYVIFGGAALEFAALRPWFALHPETPRMINMYGITETTVHVTVREVTRADALRGGGSLIGRPLADLGTLVLDAAGRPVPVGVAGELYVTGAGVCRGYLHRPELTAQRFLVDPAGARRYRTGDLVRRHEDGDLEYLGRIDNQVKIRGFRIELGEIEAQLMRQDAVRQALVLADGDGAARRLVAYVVLDQSAGAGIDDVRAALAAALPDYMVPAVIVPLAAMPLNVNGKIDRAALPAPDAGAAAGGGRAPATPTEQRIAAIWQEALALGRVGADGNFFAVGGDSIRAIPLVARLQRAGFGLTVKDLFEAPTVAALARRADACAPALPAVELAPFALVDAAVLAKHGFAPADERLADAYPMTALQQGMVFHNLLAVSTYHDVMSFHVRAGWDEARFAAALARMVARHPILRTVFSLAGGTPLQLVLAHHVPVLHVTDLAALPAAQAADAVAELIERERNTPFEPGVPPWQVHVQLRGPGEFQYTLSFHHALMDGWSVASLNTELFNAYLGNAPADAPPLPYAHYVQLEQQALADPAVRAYWCAHLAGAVLPWWAGKPKRSTLRAAQRLDEALSGRLSALARRLDVQERSVLLALHAALMALLDGGSDVLTSVVSNGRPEREGGEATLGLFLNSLPFRVALDDMDWEQLVRRIEAEVTASYGARRLPLVEIQADSGLDFSGSLFNYVNFHVYQGLDSALGVVGAQGADEKNYTISLSFSKVPDDGAVRFDVAIDVDAAVFDADFLARIGGYVPALAAAMTADGAQPVAHALVLGAAEQAELARRAACVAAPYPEVPVHEAFASQARRTPDAPAVRCGDTMLTYAALEARANHLAAALAARGAGSRIGLCMHNSVHLLAGMLAILKCGAAYVPLDPVHPPERLARIAAAAGLGTVLTQQHLSANLAPHLASVPADVLVADGGADDWLAAGSTVPAAVAPEDAAYVIYTSGSTGQPKGVVVSHRALAMYLGHALSSYHGGHLTGSLVATSYAFDLTKPALFLPLLTGGCVELLDPADTLGALAHRIADPAAGARLVRATPMHVQAMLDLLPAEGVVAARHAFVIGGDRFTPELARRLQRRFPQADIYNHYGPSESVVGCAMYHVTPHIDTLGDTVPIGQAMNNRALYVLDDRLRPCPLGVPGTLYVAGAGLADGYLGQPELTAQAFVANPHGTGALARMYRTGDRVRYDSAGNLLFLGRADDQVKLRGYRVEPGEIEAALRQLAWVRDAVVAVHGTGADVMLAAYLVVDPAGAPAADDDAAVVGAALRRRLPEYMVPAAFVRLAALPLSANGKIDRRALPAPARAARAAAQPLEGEIELRLGDIWRDLLGVPAVGATDSFFELGGHSLKATRMVSAIAAQFGVTLPLTTVFGTPQLRALAAHIEAQRVIEQNRAALAGLDDTNDMDW</sequence>
<evidence type="ECO:0000313" key="10">
    <source>
        <dbReference type="Proteomes" id="UP000437862"/>
    </source>
</evidence>
<dbReference type="FunFam" id="1.10.1200.10:FF:000005">
    <property type="entry name" value="Nonribosomal peptide synthetase 1"/>
    <property type="match status" value="2"/>
</dbReference>
<dbReference type="Pfam" id="PF13193">
    <property type="entry name" value="AMP-binding_C"/>
    <property type="match status" value="3"/>
</dbReference>
<dbReference type="FunFam" id="3.40.50.980:FF:000002">
    <property type="entry name" value="Enterobactin synthetase component F"/>
    <property type="match status" value="1"/>
</dbReference>
<dbReference type="NCBIfam" id="TIGR01720">
    <property type="entry name" value="NRPS-para261"/>
    <property type="match status" value="1"/>
</dbReference>
<dbReference type="FunFam" id="3.30.300.30:FF:000010">
    <property type="entry name" value="Enterobactin synthetase component F"/>
    <property type="match status" value="1"/>
</dbReference>
<dbReference type="Pfam" id="PF00550">
    <property type="entry name" value="PP-binding"/>
    <property type="match status" value="3"/>
</dbReference>
<evidence type="ECO:0000256" key="1">
    <source>
        <dbReference type="ARBA" id="ARBA00001957"/>
    </source>
</evidence>
<dbReference type="InterPro" id="IPR041464">
    <property type="entry name" value="TubC_N"/>
</dbReference>
<dbReference type="InterPro" id="IPR010060">
    <property type="entry name" value="NRPS_synth"/>
</dbReference>
<dbReference type="FunFam" id="3.40.50.12780:FF:000012">
    <property type="entry name" value="Non-ribosomal peptide synthetase"/>
    <property type="match status" value="2"/>
</dbReference>
<dbReference type="PROSITE" id="PS00455">
    <property type="entry name" value="AMP_BINDING"/>
    <property type="match status" value="3"/>
</dbReference>
<keyword evidence="3" id="KW-0596">Phosphopantetheine</keyword>
<feature type="domain" description="Carrier" evidence="6">
    <location>
        <begin position="2323"/>
        <end position="2397"/>
    </location>
</feature>
<dbReference type="InterPro" id="IPR020845">
    <property type="entry name" value="AMP-binding_CS"/>
</dbReference>
<reference evidence="8" key="2">
    <citation type="submission" date="2019-07" db="EMBL/GenBank/DDBJ databases">
        <authorList>
            <person name="Whitman W."/>
            <person name="Huntemann M."/>
            <person name="Clum A."/>
            <person name="Pillay M."/>
            <person name="Palaniappan K."/>
            <person name="Varghese N."/>
            <person name="Mikhailova N."/>
            <person name="Stamatis D."/>
            <person name="Reddy T."/>
            <person name="Daum C."/>
            <person name="Shapiro N."/>
            <person name="Ivanova N."/>
            <person name="Kyrpides N."/>
            <person name="Woyke T."/>
        </authorList>
    </citation>
    <scope>NUCLEOTIDE SEQUENCE</scope>
    <source>
        <strain evidence="8">CGMCC 1.10685</strain>
    </source>
</reference>
<evidence type="ECO:0000259" key="6">
    <source>
        <dbReference type="PROSITE" id="PS50075"/>
    </source>
</evidence>
<evidence type="ECO:0000313" key="7">
    <source>
        <dbReference type="EMBL" id="QGZ37688.1"/>
    </source>
</evidence>
<dbReference type="Pfam" id="PF00501">
    <property type="entry name" value="AMP-binding"/>
    <property type="match status" value="3"/>
</dbReference>
<dbReference type="InterPro" id="IPR020806">
    <property type="entry name" value="PKS_PP-bd"/>
</dbReference>
<dbReference type="InterPro" id="IPR006162">
    <property type="entry name" value="Ppantetheine_attach_site"/>
</dbReference>
<dbReference type="FunFam" id="3.40.50.980:FF:000001">
    <property type="entry name" value="Non-ribosomal peptide synthetase"/>
    <property type="match status" value="2"/>
</dbReference>
<keyword evidence="5" id="KW-0677">Repeat</keyword>
<dbReference type="InterPro" id="IPR044894">
    <property type="entry name" value="TubC_N_sf"/>
</dbReference>
<comment type="cofactor">
    <cofactor evidence="1">
        <name>pantetheine 4'-phosphate</name>
        <dbReference type="ChEBI" id="CHEBI:47942"/>
    </cofactor>
</comment>
<keyword evidence="4" id="KW-0597">Phosphoprotein</keyword>
<dbReference type="SUPFAM" id="SSF52777">
    <property type="entry name" value="CoA-dependent acyltransferases"/>
    <property type="match status" value="7"/>
</dbReference>
<evidence type="ECO:0000256" key="3">
    <source>
        <dbReference type="ARBA" id="ARBA00022450"/>
    </source>
</evidence>
<dbReference type="Pfam" id="PF00668">
    <property type="entry name" value="Condensation"/>
    <property type="match status" value="4"/>
</dbReference>
<dbReference type="Gene3D" id="1.10.1200.10">
    <property type="entry name" value="ACP-like"/>
    <property type="match status" value="3"/>
</dbReference>
<evidence type="ECO:0000256" key="2">
    <source>
        <dbReference type="ARBA" id="ARBA00006432"/>
    </source>
</evidence>
<dbReference type="InterPro" id="IPR036736">
    <property type="entry name" value="ACP-like_sf"/>
</dbReference>
<organism evidence="8 9">
    <name type="scientific">Pseudoduganella flava</name>
    <dbReference type="NCBI Taxonomy" id="871742"/>
    <lineage>
        <taxon>Bacteria</taxon>
        <taxon>Pseudomonadati</taxon>
        <taxon>Pseudomonadota</taxon>
        <taxon>Betaproteobacteria</taxon>
        <taxon>Burkholderiales</taxon>
        <taxon>Oxalobacteraceae</taxon>
        <taxon>Telluria group</taxon>
        <taxon>Pseudoduganella</taxon>
    </lineage>
</organism>
<gene>
    <name evidence="7" type="ORF">GO485_00520</name>
    <name evidence="8" type="ORF">IP92_02845</name>
</gene>
<dbReference type="Proteomes" id="UP000315112">
    <property type="component" value="Unassembled WGS sequence"/>
</dbReference>
<dbReference type="Proteomes" id="UP000437862">
    <property type="component" value="Chromosome"/>
</dbReference>
<dbReference type="NCBIfam" id="NF003417">
    <property type="entry name" value="PRK04813.1"/>
    <property type="match status" value="3"/>
</dbReference>
<feature type="domain" description="Carrier" evidence="6">
    <location>
        <begin position="821"/>
        <end position="895"/>
    </location>
</feature>
<dbReference type="Pfam" id="PF18563">
    <property type="entry name" value="TubC_N"/>
    <property type="match status" value="1"/>
</dbReference>
<dbReference type="EMBL" id="VLKW01000005">
    <property type="protein sequence ID" value="TWI46486.1"/>
    <property type="molecule type" value="Genomic_DNA"/>
</dbReference>
<dbReference type="CDD" id="cd17643">
    <property type="entry name" value="A_NRPS_Cytc1-like"/>
    <property type="match status" value="1"/>
</dbReference>
<dbReference type="SUPFAM" id="SSF47336">
    <property type="entry name" value="ACP-like"/>
    <property type="match status" value="3"/>
</dbReference>
<accession>A0A562PQZ5</accession>
<evidence type="ECO:0000256" key="5">
    <source>
        <dbReference type="ARBA" id="ARBA00022737"/>
    </source>
</evidence>
<dbReference type="InterPro" id="IPR000873">
    <property type="entry name" value="AMP-dep_synth/lig_dom"/>
</dbReference>
<dbReference type="RefSeq" id="WP_145875985.1">
    <property type="nucleotide sequence ID" value="NZ_CP046904.1"/>
</dbReference>
<feature type="domain" description="Carrier" evidence="6">
    <location>
        <begin position="3382"/>
        <end position="3457"/>
    </location>
</feature>
<evidence type="ECO:0000256" key="4">
    <source>
        <dbReference type="ARBA" id="ARBA00022553"/>
    </source>
</evidence>
<dbReference type="PROSITE" id="PS50075">
    <property type="entry name" value="CARRIER"/>
    <property type="match status" value="3"/>
</dbReference>
<comment type="similarity">
    <text evidence="2">Belongs to the ATP-dependent AMP-binding enzyme family.</text>
</comment>
<dbReference type="PROSITE" id="PS00012">
    <property type="entry name" value="PHOSPHOPANTETHEINE"/>
    <property type="match status" value="2"/>
</dbReference>
<proteinExistence type="inferred from homology"/>
<dbReference type="SUPFAM" id="SSF56801">
    <property type="entry name" value="Acetyl-CoA synthetase-like"/>
    <property type="match status" value="3"/>
</dbReference>
<dbReference type="GO" id="GO:0003824">
    <property type="term" value="F:catalytic activity"/>
    <property type="evidence" value="ECO:0007669"/>
    <property type="project" value="InterPro"/>
</dbReference>
<dbReference type="GO" id="GO:0005737">
    <property type="term" value="C:cytoplasm"/>
    <property type="evidence" value="ECO:0007669"/>
    <property type="project" value="TreeGrafter"/>
</dbReference>
<dbReference type="Gene3D" id="2.30.38.10">
    <property type="entry name" value="Luciferase, Domain 3"/>
    <property type="match status" value="3"/>
</dbReference>
<dbReference type="NCBIfam" id="TIGR01733">
    <property type="entry name" value="AA-adenyl-dom"/>
    <property type="match status" value="3"/>
</dbReference>
<dbReference type="PANTHER" id="PTHR45527">
    <property type="entry name" value="NONRIBOSOMAL PEPTIDE SYNTHETASE"/>
    <property type="match status" value="1"/>
</dbReference>
<evidence type="ECO:0000313" key="8">
    <source>
        <dbReference type="EMBL" id="TWI46486.1"/>
    </source>
</evidence>
<protein>
    <submittedName>
        <fullName evidence="7 8">Amino acid adenylation domain-containing protein</fullName>
    </submittedName>
</protein>
<dbReference type="InterPro" id="IPR001242">
    <property type="entry name" value="Condensation_dom"/>
</dbReference>
<dbReference type="InterPro" id="IPR045851">
    <property type="entry name" value="AMP-bd_C_sf"/>
</dbReference>
<keyword evidence="10" id="KW-1185">Reference proteome</keyword>
<dbReference type="GO" id="GO:0044550">
    <property type="term" value="P:secondary metabolite biosynthetic process"/>
    <property type="evidence" value="ECO:0007669"/>
    <property type="project" value="UniProtKB-ARBA"/>
</dbReference>
<dbReference type="SMART" id="SM00823">
    <property type="entry name" value="PKS_PP"/>
    <property type="match status" value="2"/>
</dbReference>
<dbReference type="Gene3D" id="3.30.559.10">
    <property type="entry name" value="Chloramphenicol acetyltransferase-like domain"/>
    <property type="match status" value="3"/>
</dbReference>
<dbReference type="InterPro" id="IPR023213">
    <property type="entry name" value="CAT-like_dom_sf"/>
</dbReference>
<dbReference type="Gene3D" id="3.30.300.30">
    <property type="match status" value="3"/>
</dbReference>
<dbReference type="Gene3D" id="3.40.50.980">
    <property type="match status" value="6"/>
</dbReference>
<reference evidence="8 9" key="1">
    <citation type="journal article" date="2015" name="Stand. Genomic Sci.">
        <title>Genomic Encyclopedia of Bacterial and Archaeal Type Strains, Phase III: the genomes of soil and plant-associated and newly described type strains.</title>
        <authorList>
            <person name="Whitman W.B."/>
            <person name="Woyke T."/>
            <person name="Klenk H.P."/>
            <person name="Zhou Y."/>
            <person name="Lilburn T.G."/>
            <person name="Beck B.J."/>
            <person name="De Vos P."/>
            <person name="Vandamme P."/>
            <person name="Eisen J.A."/>
            <person name="Garrity G."/>
            <person name="Hugenholtz P."/>
            <person name="Kyrpides N.C."/>
        </authorList>
    </citation>
    <scope>NUCLEOTIDE SEQUENCE [LARGE SCALE GENOMIC DNA]</scope>
    <source>
        <strain evidence="8 9">CGMCC 1.10685</strain>
    </source>
</reference>
<dbReference type="GO" id="GO:0043041">
    <property type="term" value="P:amino acid activation for nonribosomal peptide biosynthetic process"/>
    <property type="evidence" value="ECO:0007669"/>
    <property type="project" value="TreeGrafter"/>
</dbReference>
<evidence type="ECO:0000313" key="9">
    <source>
        <dbReference type="Proteomes" id="UP000315112"/>
    </source>
</evidence>
<dbReference type="InterPro" id="IPR009081">
    <property type="entry name" value="PP-bd_ACP"/>
</dbReference>
<dbReference type="Gene3D" id="1.10.10.1830">
    <property type="entry name" value="Non-ribosomal peptide synthase, adenylation domain"/>
    <property type="match status" value="1"/>
</dbReference>
<name>A0A562PQZ5_9BURK</name>
<dbReference type="CDD" id="cd19543">
    <property type="entry name" value="DCL_NRPS"/>
    <property type="match status" value="1"/>
</dbReference>
<reference evidence="7 10" key="3">
    <citation type="submission" date="2019-12" db="EMBL/GenBank/DDBJ databases">
        <title>Draft Genome Sequences of Six Type Strains of the Genus Massilia.</title>
        <authorList>
            <person name="Miess H."/>
            <person name="Frediansyah A."/>
            <person name="Goeker M."/>
            <person name="Gross H."/>
        </authorList>
    </citation>
    <scope>NUCLEOTIDE SEQUENCE [LARGE SCALE GENOMIC DNA]</scope>
    <source>
        <strain evidence="7 10">DSM 26639</strain>
    </source>
</reference>
<dbReference type="FunFam" id="3.30.300.30:FF:000015">
    <property type="entry name" value="Nonribosomal peptide synthase SidD"/>
    <property type="match status" value="1"/>
</dbReference>
<dbReference type="OrthoDB" id="6297021at2"/>
<dbReference type="CDD" id="cd05930">
    <property type="entry name" value="A_NRPS"/>
    <property type="match status" value="2"/>
</dbReference>
<dbReference type="InterPro" id="IPR025110">
    <property type="entry name" value="AMP-bd_C"/>
</dbReference>